<evidence type="ECO:0000256" key="1">
    <source>
        <dbReference type="SAM" id="Phobius"/>
    </source>
</evidence>
<dbReference type="InterPro" id="IPR051207">
    <property type="entry name" value="ComplexI_NDUFA9_subunit"/>
</dbReference>
<accession>A0ABN9T6F1</accession>
<proteinExistence type="predicted"/>
<dbReference type="Proteomes" id="UP001189429">
    <property type="component" value="Unassembled WGS sequence"/>
</dbReference>
<reference evidence="3" key="1">
    <citation type="submission" date="2023-10" db="EMBL/GenBank/DDBJ databases">
        <authorList>
            <person name="Chen Y."/>
            <person name="Shah S."/>
            <person name="Dougan E. K."/>
            <person name="Thang M."/>
            <person name="Chan C."/>
        </authorList>
    </citation>
    <scope>NUCLEOTIDE SEQUENCE [LARGE SCALE GENOMIC DNA]</scope>
</reference>
<dbReference type="InterPro" id="IPR036291">
    <property type="entry name" value="NAD(P)-bd_dom_sf"/>
</dbReference>
<sequence length="331" mass="33224">MPGRRRWQFFPASRPGEGAERHLPCPGLAIQRPGCIPFNSRPLSPRCVLQHVLSTALSARRHFAASVREHSGSRPWGAPGAAMAHPRAFTDGRRRRGASGTLAVLAAAAALVACYSGAGVSAWAQASAEAASRRALLGGAMLWAAVPGASGAAGEKVVVLGGSGFVGRRVCERLAEGGAAVTSISRSGSPPPGAGAWAAKVTWLKGDATSMDLGPAFAGADAVVSAIGAIGSADDETTNGLTAERAAAAAAAAKVGRFVLVSATQLVADAGMGSVFPGYVAGKRRAEAAVASFPGQTLVLQPHGGGFSAAKNSARPLRGLLSGTGSRSRTC</sequence>
<dbReference type="InterPro" id="IPR016040">
    <property type="entry name" value="NAD(P)-bd_dom"/>
</dbReference>
<feature type="transmembrane region" description="Helical" evidence="1">
    <location>
        <begin position="102"/>
        <end position="124"/>
    </location>
</feature>
<gene>
    <name evidence="3" type="ORF">PCOR1329_LOCUS36042</name>
</gene>
<keyword evidence="1" id="KW-0812">Transmembrane</keyword>
<keyword evidence="1" id="KW-1133">Transmembrane helix</keyword>
<organism evidence="3 4">
    <name type="scientific">Prorocentrum cordatum</name>
    <dbReference type="NCBI Taxonomy" id="2364126"/>
    <lineage>
        <taxon>Eukaryota</taxon>
        <taxon>Sar</taxon>
        <taxon>Alveolata</taxon>
        <taxon>Dinophyceae</taxon>
        <taxon>Prorocentrales</taxon>
        <taxon>Prorocentraceae</taxon>
        <taxon>Prorocentrum</taxon>
    </lineage>
</organism>
<dbReference type="PANTHER" id="PTHR12126:SF16">
    <property type="entry name" value="MIOREX COMPLEX COMPONENT 2"/>
    <property type="match status" value="1"/>
</dbReference>
<evidence type="ECO:0000259" key="2">
    <source>
        <dbReference type="Pfam" id="PF13460"/>
    </source>
</evidence>
<dbReference type="Gene3D" id="3.40.50.720">
    <property type="entry name" value="NAD(P)-binding Rossmann-like Domain"/>
    <property type="match status" value="1"/>
</dbReference>
<evidence type="ECO:0000313" key="3">
    <source>
        <dbReference type="EMBL" id="CAK0840649.1"/>
    </source>
</evidence>
<keyword evidence="4" id="KW-1185">Reference proteome</keyword>
<dbReference type="PANTHER" id="PTHR12126">
    <property type="entry name" value="NADH-UBIQUINONE OXIDOREDUCTASE 39 KDA SUBUNIT-RELATED"/>
    <property type="match status" value="1"/>
</dbReference>
<protein>
    <recommendedName>
        <fullName evidence="2">NAD(P)-binding domain-containing protein</fullName>
    </recommendedName>
</protein>
<evidence type="ECO:0000313" key="4">
    <source>
        <dbReference type="Proteomes" id="UP001189429"/>
    </source>
</evidence>
<comment type="caution">
    <text evidence="3">The sequence shown here is derived from an EMBL/GenBank/DDBJ whole genome shotgun (WGS) entry which is preliminary data.</text>
</comment>
<dbReference type="EMBL" id="CAUYUJ010014393">
    <property type="protein sequence ID" value="CAK0840649.1"/>
    <property type="molecule type" value="Genomic_DNA"/>
</dbReference>
<feature type="domain" description="NAD(P)-binding" evidence="2">
    <location>
        <begin position="161"/>
        <end position="291"/>
    </location>
</feature>
<dbReference type="SUPFAM" id="SSF51735">
    <property type="entry name" value="NAD(P)-binding Rossmann-fold domains"/>
    <property type="match status" value="1"/>
</dbReference>
<keyword evidence="1" id="KW-0472">Membrane</keyword>
<name>A0ABN9T6F1_9DINO</name>
<dbReference type="Pfam" id="PF13460">
    <property type="entry name" value="NAD_binding_10"/>
    <property type="match status" value="1"/>
</dbReference>